<dbReference type="EMBL" id="BMNB01000003">
    <property type="protein sequence ID" value="GGM27472.1"/>
    <property type="molecule type" value="Genomic_DNA"/>
</dbReference>
<dbReference type="Proteomes" id="UP000608890">
    <property type="component" value="Unassembled WGS sequence"/>
</dbReference>
<evidence type="ECO:0000313" key="1">
    <source>
        <dbReference type="EMBL" id="GGM27472.1"/>
    </source>
</evidence>
<name>A0A917TNJ7_9ACTN</name>
<reference evidence="1" key="1">
    <citation type="journal article" date="2014" name="Int. J. Syst. Evol. Microbiol.">
        <title>Complete genome sequence of Corynebacterium casei LMG S-19264T (=DSM 44701T), isolated from a smear-ripened cheese.</title>
        <authorList>
            <consortium name="US DOE Joint Genome Institute (JGI-PGF)"/>
            <person name="Walter F."/>
            <person name="Albersmeier A."/>
            <person name="Kalinowski J."/>
            <person name="Ruckert C."/>
        </authorList>
    </citation>
    <scope>NUCLEOTIDE SEQUENCE</scope>
    <source>
        <strain evidence="1">CGMCC 4.7312</strain>
    </source>
</reference>
<dbReference type="RefSeq" id="WP_189041069.1">
    <property type="nucleotide sequence ID" value="NZ_BMNB01000003.1"/>
</dbReference>
<proteinExistence type="predicted"/>
<accession>A0A917TNJ7</accession>
<dbReference type="AlphaFoldDB" id="A0A917TNJ7"/>
<sequence length="49" mass="5735">MLDLSELPDDLRRRIQADAAAVLREVWQSFPKTFIYLTSEPEEDTTDDH</sequence>
<organism evidence="1 2">
    <name type="scientific">Micromonospora sonchi</name>
    <dbReference type="NCBI Taxonomy" id="1763543"/>
    <lineage>
        <taxon>Bacteria</taxon>
        <taxon>Bacillati</taxon>
        <taxon>Actinomycetota</taxon>
        <taxon>Actinomycetes</taxon>
        <taxon>Micromonosporales</taxon>
        <taxon>Micromonosporaceae</taxon>
        <taxon>Micromonospora</taxon>
    </lineage>
</organism>
<evidence type="ECO:0000313" key="2">
    <source>
        <dbReference type="Proteomes" id="UP000608890"/>
    </source>
</evidence>
<protein>
    <submittedName>
        <fullName evidence="1">Uncharacterized protein</fullName>
    </submittedName>
</protein>
<gene>
    <name evidence="1" type="ORF">GCM10011608_10280</name>
</gene>
<comment type="caution">
    <text evidence="1">The sequence shown here is derived from an EMBL/GenBank/DDBJ whole genome shotgun (WGS) entry which is preliminary data.</text>
</comment>
<keyword evidence="2" id="KW-1185">Reference proteome</keyword>
<reference evidence="1" key="2">
    <citation type="submission" date="2020-09" db="EMBL/GenBank/DDBJ databases">
        <authorList>
            <person name="Sun Q."/>
            <person name="Zhou Y."/>
        </authorList>
    </citation>
    <scope>NUCLEOTIDE SEQUENCE</scope>
    <source>
        <strain evidence="1">CGMCC 4.7312</strain>
    </source>
</reference>